<keyword evidence="1 2" id="KW-0597">Phosphoprotein</keyword>
<dbReference type="Pfam" id="PF00072">
    <property type="entry name" value="Response_reg"/>
    <property type="match status" value="1"/>
</dbReference>
<dbReference type="PANTHER" id="PTHR44591">
    <property type="entry name" value="STRESS RESPONSE REGULATOR PROTEIN 1"/>
    <property type="match status" value="1"/>
</dbReference>
<accession>A0AAN7TS63</accession>
<feature type="modified residue" description="4-aspartylphosphate" evidence="2">
    <location>
        <position position="496"/>
    </location>
</feature>
<dbReference type="SMART" id="SM00448">
    <property type="entry name" value="REC"/>
    <property type="match status" value="1"/>
</dbReference>
<protein>
    <recommendedName>
        <fullName evidence="3">Response regulatory domain-containing protein</fullName>
    </recommendedName>
</protein>
<dbReference type="EMBL" id="JAVFKY010000003">
    <property type="protein sequence ID" value="KAK5578499.1"/>
    <property type="molecule type" value="Genomic_DNA"/>
</dbReference>
<keyword evidence="5" id="KW-1185">Reference proteome</keyword>
<dbReference type="InterPro" id="IPR006553">
    <property type="entry name" value="Leu-rich_rpt_Cys-con_subtyp"/>
</dbReference>
<reference evidence="4 5" key="1">
    <citation type="submission" date="2023-11" db="EMBL/GenBank/DDBJ databases">
        <title>Dfirmibasis_genome.</title>
        <authorList>
            <person name="Edelbroek B."/>
            <person name="Kjellin J."/>
            <person name="Jerlstrom-Hultqvist J."/>
            <person name="Soderbom F."/>
        </authorList>
    </citation>
    <scope>NUCLEOTIDE SEQUENCE [LARGE SCALE GENOMIC DNA]</scope>
    <source>
        <strain evidence="4 5">TNS-C-14</strain>
    </source>
</reference>
<evidence type="ECO:0000313" key="5">
    <source>
        <dbReference type="Proteomes" id="UP001344447"/>
    </source>
</evidence>
<dbReference type="SUPFAM" id="SSF52047">
    <property type="entry name" value="RNI-like"/>
    <property type="match status" value="1"/>
</dbReference>
<feature type="domain" description="Response regulatory" evidence="3">
    <location>
        <begin position="446"/>
        <end position="567"/>
    </location>
</feature>
<evidence type="ECO:0000256" key="1">
    <source>
        <dbReference type="ARBA" id="ARBA00022553"/>
    </source>
</evidence>
<gene>
    <name evidence="4" type="ORF">RB653_008171</name>
</gene>
<dbReference type="AlphaFoldDB" id="A0AAN7TS63"/>
<organism evidence="4 5">
    <name type="scientific">Dictyostelium firmibasis</name>
    <dbReference type="NCBI Taxonomy" id="79012"/>
    <lineage>
        <taxon>Eukaryota</taxon>
        <taxon>Amoebozoa</taxon>
        <taxon>Evosea</taxon>
        <taxon>Eumycetozoa</taxon>
        <taxon>Dictyostelia</taxon>
        <taxon>Dictyosteliales</taxon>
        <taxon>Dictyosteliaceae</taxon>
        <taxon>Dictyostelium</taxon>
    </lineage>
</organism>
<dbReference type="InterPro" id="IPR032675">
    <property type="entry name" value="LRR_dom_sf"/>
</dbReference>
<comment type="caution">
    <text evidence="4">The sequence shown here is derived from an EMBL/GenBank/DDBJ whole genome shotgun (WGS) entry which is preliminary data.</text>
</comment>
<evidence type="ECO:0000313" key="4">
    <source>
        <dbReference type="EMBL" id="KAK5578499.1"/>
    </source>
</evidence>
<evidence type="ECO:0000259" key="3">
    <source>
        <dbReference type="PROSITE" id="PS50110"/>
    </source>
</evidence>
<dbReference type="InterPro" id="IPR001789">
    <property type="entry name" value="Sig_transdc_resp-reg_receiver"/>
</dbReference>
<dbReference type="SMART" id="SM00367">
    <property type="entry name" value="LRR_CC"/>
    <property type="match status" value="4"/>
</dbReference>
<dbReference type="PROSITE" id="PS50110">
    <property type="entry name" value="RESPONSE_REGULATORY"/>
    <property type="match status" value="1"/>
</dbReference>
<evidence type="ECO:0000256" key="2">
    <source>
        <dbReference type="PROSITE-ProRule" id="PRU00169"/>
    </source>
</evidence>
<dbReference type="Proteomes" id="UP001344447">
    <property type="component" value="Unassembled WGS sequence"/>
</dbReference>
<dbReference type="InterPro" id="IPR011006">
    <property type="entry name" value="CheY-like_superfamily"/>
</dbReference>
<dbReference type="SUPFAM" id="SSF52172">
    <property type="entry name" value="CheY-like"/>
    <property type="match status" value="1"/>
</dbReference>
<dbReference type="Gene3D" id="3.80.10.10">
    <property type="entry name" value="Ribonuclease Inhibitor"/>
    <property type="match status" value="2"/>
</dbReference>
<proteinExistence type="predicted"/>
<dbReference type="GO" id="GO:0000160">
    <property type="term" value="P:phosphorelay signal transduction system"/>
    <property type="evidence" value="ECO:0007669"/>
    <property type="project" value="InterPro"/>
</dbReference>
<dbReference type="CDD" id="cd17546">
    <property type="entry name" value="REC_hyHK_CKI1_RcsC-like"/>
    <property type="match status" value="1"/>
</dbReference>
<dbReference type="PANTHER" id="PTHR44591:SF3">
    <property type="entry name" value="RESPONSE REGULATORY DOMAIN-CONTAINING PROTEIN"/>
    <property type="match status" value="1"/>
</dbReference>
<dbReference type="Gene3D" id="3.40.50.2300">
    <property type="match status" value="1"/>
</dbReference>
<name>A0AAN7TS63_9MYCE</name>
<dbReference type="InterPro" id="IPR050595">
    <property type="entry name" value="Bact_response_regulator"/>
</dbReference>
<sequence>MESLREICISKTISIIKRETIIPTTNDNKFFLKGYGIQYLTSDILEDILNRLKDIDHWKFNNQMFDIILNSNINYLNLRNEDEIDFNLSIIGNNNDNSNNNSNNNKTNNNKSLYFSLIKFDISFQPKIKESILFKFLNNFKILKILNLSYCSLIDCTTITNTTNLSKSLVSLNLRGCSNITSIGFKNIGKELINLKELILSKTNITNKDCKYFKHLKNLAILKLNHCHEVSKDGLEYISKLSHLQSLYLSYCTLLQAPNSFKSLLENKSNISTLNISYCLIDDNSIGTIVIINNKENSKEREVEFEEEEETVESTNDLVKIKSLTSLSIRHNRITTKFLKSLSREKELLEKLKRLDLRQSNFIDVESALCLYPYMCDEQCELYISNNNHSINRRSSRFVDNNHGRINLQQLYDSYNHNTIKSKGQIQLNRSSLRLSILERQKHSPLILLGEDEKFQATIVKNVLERKNFDVRIAPNGKVAYEMFCEIKLFQLVIVDVFMPVIDGLRSVKLIRQYESNHQIKRCPIIICSGNESVIRSGNTSKDTGGDAFISKPFRPNLIDLVYKMIGTNENK</sequence>